<evidence type="ECO:0008006" key="3">
    <source>
        <dbReference type="Google" id="ProtNLM"/>
    </source>
</evidence>
<comment type="caution">
    <text evidence="1">The sequence shown here is derived from an EMBL/GenBank/DDBJ whole genome shotgun (WGS) entry which is preliminary data.</text>
</comment>
<dbReference type="Proteomes" id="UP001458880">
    <property type="component" value="Unassembled WGS sequence"/>
</dbReference>
<sequence length="140" mass="15661">MKLADMPDMESEKFGYVDDWVVATRSTSLEDIEDILIPISGSGNCNQIHLNQRHAWAIVSSAKFVTQTKEALFSGLGVVLSVANCWNNIQIERTSVESWIGRLNQLGWFCQNWLKQDLHPSLSHGSIIVAILALKMDDSD</sequence>
<gene>
    <name evidence="1" type="ORF">QE152_g964</name>
</gene>
<name>A0AAW1NA43_POPJA</name>
<evidence type="ECO:0000313" key="2">
    <source>
        <dbReference type="Proteomes" id="UP001458880"/>
    </source>
</evidence>
<proteinExistence type="predicted"/>
<dbReference type="EMBL" id="JASPKY010000005">
    <property type="protein sequence ID" value="KAK9754765.1"/>
    <property type="molecule type" value="Genomic_DNA"/>
</dbReference>
<evidence type="ECO:0000313" key="1">
    <source>
        <dbReference type="EMBL" id="KAK9754765.1"/>
    </source>
</evidence>
<dbReference type="AlphaFoldDB" id="A0AAW1NA43"/>
<reference evidence="1 2" key="1">
    <citation type="journal article" date="2024" name="BMC Genomics">
        <title>De novo assembly and annotation of Popillia japonica's genome with initial clues to its potential as an invasive pest.</title>
        <authorList>
            <person name="Cucini C."/>
            <person name="Boschi S."/>
            <person name="Funari R."/>
            <person name="Cardaioli E."/>
            <person name="Iannotti N."/>
            <person name="Marturano G."/>
            <person name="Paoli F."/>
            <person name="Bruttini M."/>
            <person name="Carapelli A."/>
            <person name="Frati F."/>
            <person name="Nardi F."/>
        </authorList>
    </citation>
    <scope>NUCLEOTIDE SEQUENCE [LARGE SCALE GENOMIC DNA]</scope>
    <source>
        <strain evidence="1">DMR45628</strain>
    </source>
</reference>
<protein>
    <recommendedName>
        <fullName evidence="3">Reverse transcriptase</fullName>
    </recommendedName>
</protein>
<accession>A0AAW1NA43</accession>
<keyword evidence="2" id="KW-1185">Reference proteome</keyword>
<organism evidence="1 2">
    <name type="scientific">Popillia japonica</name>
    <name type="common">Japanese beetle</name>
    <dbReference type="NCBI Taxonomy" id="7064"/>
    <lineage>
        <taxon>Eukaryota</taxon>
        <taxon>Metazoa</taxon>
        <taxon>Ecdysozoa</taxon>
        <taxon>Arthropoda</taxon>
        <taxon>Hexapoda</taxon>
        <taxon>Insecta</taxon>
        <taxon>Pterygota</taxon>
        <taxon>Neoptera</taxon>
        <taxon>Endopterygota</taxon>
        <taxon>Coleoptera</taxon>
        <taxon>Polyphaga</taxon>
        <taxon>Scarabaeiformia</taxon>
        <taxon>Scarabaeidae</taxon>
        <taxon>Rutelinae</taxon>
        <taxon>Popillia</taxon>
    </lineage>
</organism>